<dbReference type="Proteomes" id="UP000006546">
    <property type="component" value="Chromosome"/>
</dbReference>
<feature type="region of interest" description="Disordered" evidence="1">
    <location>
        <begin position="93"/>
        <end position="113"/>
    </location>
</feature>
<keyword evidence="3" id="KW-1185">Reference proteome</keyword>
<dbReference type="HOGENOM" id="CLU_1864265_0_0_12"/>
<evidence type="ECO:0000313" key="3">
    <source>
        <dbReference type="Proteomes" id="UP000006546"/>
    </source>
</evidence>
<reference evidence="3" key="1">
    <citation type="submission" date="2011-04" db="EMBL/GenBank/DDBJ databases">
        <title>The complete genome of Treponema brennaborense DSM 12168.</title>
        <authorList>
            <person name="Lucas S."/>
            <person name="Han J."/>
            <person name="Lapidus A."/>
            <person name="Bruce D."/>
            <person name="Goodwin L."/>
            <person name="Pitluck S."/>
            <person name="Peters L."/>
            <person name="Kyrpides N."/>
            <person name="Mavromatis K."/>
            <person name="Ivanova N."/>
            <person name="Mikhailova N."/>
            <person name="Pagani I."/>
            <person name="Teshima H."/>
            <person name="Detter J.C."/>
            <person name="Tapia R."/>
            <person name="Han C."/>
            <person name="Land M."/>
            <person name="Hauser L."/>
            <person name="Markowitz V."/>
            <person name="Cheng J.-F."/>
            <person name="Hugenholtz P."/>
            <person name="Woyke T."/>
            <person name="Wu D."/>
            <person name="Gronow S."/>
            <person name="Wellnitz S."/>
            <person name="Brambilla E."/>
            <person name="Klenk H.-P."/>
            <person name="Eisen J.A."/>
        </authorList>
    </citation>
    <scope>NUCLEOTIDE SEQUENCE [LARGE SCALE GENOMIC DNA]</scope>
    <source>
        <strain evidence="3">DSM 12168 / CIP 105900 / DD5/3</strain>
    </source>
</reference>
<dbReference type="AlphaFoldDB" id="F4LL12"/>
<proteinExistence type="predicted"/>
<protein>
    <submittedName>
        <fullName evidence="2">Uncharacterized protein</fullName>
    </submittedName>
</protein>
<accession>F4LL12</accession>
<evidence type="ECO:0000313" key="2">
    <source>
        <dbReference type="EMBL" id="AEE16609.1"/>
    </source>
</evidence>
<name>F4LL12_TREBD</name>
<evidence type="ECO:0000256" key="1">
    <source>
        <dbReference type="SAM" id="MobiDB-lite"/>
    </source>
</evidence>
<gene>
    <name evidence="2" type="ordered locus">Trebr_1181</name>
</gene>
<dbReference type="KEGG" id="tbe:Trebr_1181"/>
<organism evidence="2 3">
    <name type="scientific">Treponema brennaborense (strain DSM 12168 / CIP 105900 / DD5/3)</name>
    <dbReference type="NCBI Taxonomy" id="906968"/>
    <lineage>
        <taxon>Bacteria</taxon>
        <taxon>Pseudomonadati</taxon>
        <taxon>Spirochaetota</taxon>
        <taxon>Spirochaetia</taxon>
        <taxon>Spirochaetales</taxon>
        <taxon>Treponemataceae</taxon>
        <taxon>Treponema</taxon>
    </lineage>
</organism>
<feature type="region of interest" description="Disordered" evidence="1">
    <location>
        <begin position="15"/>
        <end position="53"/>
    </location>
</feature>
<dbReference type="RefSeq" id="WP_013758316.1">
    <property type="nucleotide sequence ID" value="NC_015500.1"/>
</dbReference>
<sequence length="137" mass="15361">MESIYDKLGDMLHSYLETGELPPRRERPPRKQNRENGENADDSLPGSELRTVPPKLTADFARLGLLPDKNEAGLPAAPEFRRVRAAYARALKRIHPDTAEPPEAEPLRKTGGAETAEKLQALTAAFSRIKAWYEKRT</sequence>
<dbReference type="EMBL" id="CP002696">
    <property type="protein sequence ID" value="AEE16609.1"/>
    <property type="molecule type" value="Genomic_DNA"/>
</dbReference>